<evidence type="ECO:0000256" key="5">
    <source>
        <dbReference type="ARBA" id="ARBA00023136"/>
    </source>
</evidence>
<evidence type="ECO:0000256" key="3">
    <source>
        <dbReference type="ARBA" id="ARBA00022692"/>
    </source>
</evidence>
<feature type="transmembrane region" description="Helical" evidence="7">
    <location>
        <begin position="112"/>
        <end position="134"/>
    </location>
</feature>
<proteinExistence type="inferred from homology"/>
<dbReference type="RefSeq" id="WP_207941826.1">
    <property type="nucleotide sequence ID" value="NZ_CP147251.1"/>
</dbReference>
<feature type="domain" description="Threonine/serine exporter-like N-terminal" evidence="8">
    <location>
        <begin position="11"/>
        <end position="247"/>
    </location>
</feature>
<feature type="transmembrane region" description="Helical" evidence="7">
    <location>
        <begin position="169"/>
        <end position="188"/>
    </location>
</feature>
<sequence length="253" mass="27463">MTASKELVVETCLLAGKIMMESGSEVYRVEDTMKRIATNANEPNSVSYVTATGIFMGLRNSHYTQVENVGTRSINLEKVVAVNQLSREFAEHKIDLLILHNSLKKIDYDTPVFPLWLQIVCAGVMSCLLMYAFGGSSYDFVATAIIGMIGFTVNYYANKILKLQFFDNFLASFIIGVLALLSVKLHWANNVDNIIIGAVMPLVPGVAITTSFRDILAGHLISGLARGTEAIIIAASIGVGIATAFMLFGGNIL</sequence>
<dbReference type="PANTHER" id="PTHR34390:SF2">
    <property type="entry name" value="SUCCINATE TRANSPORTER SUBUNIT YJJP-RELATED"/>
    <property type="match status" value="1"/>
</dbReference>
<dbReference type="InterPro" id="IPR010619">
    <property type="entry name" value="ThrE-like_N"/>
</dbReference>
<name>A0ABZ2SQH8_9ENTE</name>
<accession>A0ABZ2SQH8</accession>
<reference evidence="9 10" key="1">
    <citation type="submission" date="2021-03" db="EMBL/GenBank/DDBJ databases">
        <authorList>
            <person name="Gilmore M.S."/>
            <person name="Schwartzman J."/>
            <person name="Van Tyne D."/>
            <person name="Martin M."/>
            <person name="Earl A.M."/>
            <person name="Manson A.L."/>
            <person name="Straub T."/>
            <person name="Salamzade R."/>
            <person name="Saavedra J."/>
            <person name="Lebreton F."/>
            <person name="Prichula J."/>
            <person name="Schaufler K."/>
            <person name="Gaca A."/>
            <person name="Sgardioli B."/>
            <person name="Wagenaar J."/>
            <person name="Strong T."/>
        </authorList>
    </citation>
    <scope>NUCLEOTIDE SEQUENCE [LARGE SCALE GENOMIC DNA]</scope>
    <source>
        <strain evidence="9 10">DIV2402</strain>
    </source>
</reference>
<evidence type="ECO:0000256" key="1">
    <source>
        <dbReference type="ARBA" id="ARBA00004651"/>
    </source>
</evidence>
<evidence type="ECO:0000256" key="7">
    <source>
        <dbReference type="SAM" id="Phobius"/>
    </source>
</evidence>
<protein>
    <recommendedName>
        <fullName evidence="8">Threonine/serine exporter-like N-terminal domain-containing protein</fullName>
    </recommendedName>
</protein>
<dbReference type="PANTHER" id="PTHR34390">
    <property type="entry name" value="UPF0442 PROTEIN YJJB-RELATED"/>
    <property type="match status" value="1"/>
</dbReference>
<evidence type="ECO:0000313" key="10">
    <source>
        <dbReference type="Proteomes" id="UP000664701"/>
    </source>
</evidence>
<keyword evidence="2" id="KW-1003">Cell membrane</keyword>
<keyword evidence="10" id="KW-1185">Reference proteome</keyword>
<feature type="transmembrane region" description="Helical" evidence="7">
    <location>
        <begin position="194"/>
        <end position="216"/>
    </location>
</feature>
<dbReference type="EMBL" id="CP147251">
    <property type="protein sequence ID" value="WYJ77995.1"/>
    <property type="molecule type" value="Genomic_DNA"/>
</dbReference>
<comment type="subcellular location">
    <subcellularLocation>
        <location evidence="1">Cell membrane</location>
        <topology evidence="1">Multi-pass membrane protein</topology>
    </subcellularLocation>
</comment>
<keyword evidence="5 7" id="KW-0472">Membrane</keyword>
<reference evidence="9 10" key="2">
    <citation type="submission" date="2024-03" db="EMBL/GenBank/DDBJ databases">
        <title>The Genome Sequence of Enterococcus sp. DIV2402.</title>
        <authorList>
            <consortium name="The Broad Institute Genomics Platform"/>
            <consortium name="The Broad Institute Microbial Omics Core"/>
            <consortium name="The Broad Institute Genomic Center for Infectious Diseases"/>
            <person name="Earl A."/>
            <person name="Manson A."/>
            <person name="Gilmore M."/>
            <person name="Schwartman J."/>
            <person name="Shea T."/>
            <person name="Abouelleil A."/>
            <person name="Cao P."/>
            <person name="Chapman S."/>
            <person name="Cusick C."/>
            <person name="Young S."/>
            <person name="Neafsey D."/>
            <person name="Nusbaum C."/>
            <person name="Birren B."/>
        </authorList>
    </citation>
    <scope>NUCLEOTIDE SEQUENCE [LARGE SCALE GENOMIC DNA]</scope>
    <source>
        <strain evidence="9 10">DIV2402</strain>
    </source>
</reference>
<dbReference type="Pfam" id="PF06738">
    <property type="entry name" value="ThrE"/>
    <property type="match status" value="1"/>
</dbReference>
<dbReference type="Proteomes" id="UP000664701">
    <property type="component" value="Chromosome"/>
</dbReference>
<evidence type="ECO:0000256" key="6">
    <source>
        <dbReference type="ARBA" id="ARBA00034125"/>
    </source>
</evidence>
<evidence type="ECO:0000256" key="2">
    <source>
        <dbReference type="ARBA" id="ARBA00022475"/>
    </source>
</evidence>
<evidence type="ECO:0000313" key="9">
    <source>
        <dbReference type="EMBL" id="WYJ77995.1"/>
    </source>
</evidence>
<organism evidence="9 10">
    <name type="scientific">Candidatus Enterococcus lowellii</name>
    <dbReference type="NCBI Taxonomy" id="2230877"/>
    <lineage>
        <taxon>Bacteria</taxon>
        <taxon>Bacillati</taxon>
        <taxon>Bacillota</taxon>
        <taxon>Bacilli</taxon>
        <taxon>Lactobacillales</taxon>
        <taxon>Enterococcaceae</taxon>
        <taxon>Enterococcus</taxon>
    </lineage>
</organism>
<feature type="transmembrane region" description="Helical" evidence="7">
    <location>
        <begin position="140"/>
        <end position="157"/>
    </location>
</feature>
<dbReference type="InterPro" id="IPR050539">
    <property type="entry name" value="ThrE_Dicarb/AminoAcid_Exp"/>
</dbReference>
<comment type="similarity">
    <text evidence="6">Belongs to the ThrE exporter (TC 2.A.79) family.</text>
</comment>
<keyword evidence="3 7" id="KW-0812">Transmembrane</keyword>
<evidence type="ECO:0000256" key="4">
    <source>
        <dbReference type="ARBA" id="ARBA00022989"/>
    </source>
</evidence>
<feature type="transmembrane region" description="Helical" evidence="7">
    <location>
        <begin position="228"/>
        <end position="248"/>
    </location>
</feature>
<evidence type="ECO:0000259" key="8">
    <source>
        <dbReference type="Pfam" id="PF06738"/>
    </source>
</evidence>
<keyword evidence="4 7" id="KW-1133">Transmembrane helix</keyword>
<gene>
    <name evidence="9" type="ORF">DOK78_002651</name>
</gene>